<evidence type="ECO:0000313" key="2">
    <source>
        <dbReference type="Proteomes" id="UP001580407"/>
    </source>
</evidence>
<accession>A0ABV5BA44</accession>
<keyword evidence="2" id="KW-1185">Reference proteome</keyword>
<evidence type="ECO:0000313" key="1">
    <source>
        <dbReference type="EMBL" id="MFB5682485.1"/>
    </source>
</evidence>
<organism evidence="1 2">
    <name type="scientific">Paenibacillus terreus</name>
    <dbReference type="NCBI Taxonomy" id="1387834"/>
    <lineage>
        <taxon>Bacteria</taxon>
        <taxon>Bacillati</taxon>
        <taxon>Bacillota</taxon>
        <taxon>Bacilli</taxon>
        <taxon>Bacillales</taxon>
        <taxon>Paenibacillaceae</taxon>
        <taxon>Paenibacillus</taxon>
    </lineage>
</organism>
<proteinExistence type="predicted"/>
<reference evidence="1 2" key="1">
    <citation type="submission" date="2024-09" db="EMBL/GenBank/DDBJ databases">
        <authorList>
            <person name="Ruan L."/>
        </authorList>
    </citation>
    <scope>NUCLEOTIDE SEQUENCE [LARGE SCALE GENOMIC DNA]</scope>
    <source>
        <strain evidence="1 2">D33</strain>
    </source>
</reference>
<comment type="caution">
    <text evidence="1">The sequence shown here is derived from an EMBL/GenBank/DDBJ whole genome shotgun (WGS) entry which is preliminary data.</text>
</comment>
<name>A0ABV5BA44_9BACL</name>
<dbReference type="Proteomes" id="UP001580407">
    <property type="component" value="Unassembled WGS sequence"/>
</dbReference>
<gene>
    <name evidence="1" type="ORF">ACE3NQ_16280</name>
</gene>
<protein>
    <submittedName>
        <fullName evidence="1">Uncharacterized protein</fullName>
    </submittedName>
</protein>
<sequence length="89" mass="10073">MDIQTQCIQKHETAILYQKYFTCREKAARSGMVGLTFYLVSRDTGLLVVLKVPIDFQMVTLLFLKAIITSNWLLTPVAQRRPHGSEASA</sequence>
<dbReference type="EMBL" id="JBHILM010000017">
    <property type="protein sequence ID" value="MFB5682485.1"/>
    <property type="molecule type" value="Genomic_DNA"/>
</dbReference>